<evidence type="ECO:0000313" key="4">
    <source>
        <dbReference type="EMBL" id="RPA27616.1"/>
    </source>
</evidence>
<evidence type="ECO:0000313" key="6">
    <source>
        <dbReference type="Proteomes" id="UP000278855"/>
    </source>
</evidence>
<keyword evidence="2" id="KW-0812">Transmembrane</keyword>
<feature type="transmembrane region" description="Helical" evidence="2">
    <location>
        <begin position="150"/>
        <end position="168"/>
    </location>
</feature>
<keyword evidence="2" id="KW-1133">Transmembrane helix</keyword>
<dbReference type="KEGG" id="spsr:EGC80_12505"/>
<dbReference type="Proteomes" id="UP000273778">
    <property type="component" value="Chromosome"/>
</dbReference>
<dbReference type="OrthoDB" id="7366810at2"/>
<reference evidence="6" key="2">
    <citation type="submission" date="2018-11" db="EMBL/GenBank/DDBJ databases">
        <title>Shewanella sp. R106.</title>
        <authorList>
            <person name="Hwang Y.J."/>
            <person name="Hwang C.Y."/>
        </authorList>
    </citation>
    <scope>NUCLEOTIDE SEQUENCE [LARGE SCALE GENOMIC DNA]</scope>
    <source>
        <strain evidence="6">R106</strain>
    </source>
</reference>
<gene>
    <name evidence="4" type="ORF">EGC77_16575</name>
    <name evidence="3" type="ORF">EGC80_12505</name>
</gene>
<feature type="region of interest" description="Disordered" evidence="1">
    <location>
        <begin position="1"/>
        <end position="23"/>
    </location>
</feature>
<dbReference type="Proteomes" id="UP000278855">
    <property type="component" value="Unassembled WGS sequence"/>
</dbReference>
<evidence type="ECO:0000313" key="5">
    <source>
        <dbReference type="Proteomes" id="UP000273778"/>
    </source>
</evidence>
<protein>
    <submittedName>
        <fullName evidence="4">DUF2335 domain-containing protein</fullName>
    </submittedName>
</protein>
<dbReference type="Pfam" id="PF10097">
    <property type="entry name" value="DUF2335"/>
    <property type="match status" value="1"/>
</dbReference>
<dbReference type="EMBL" id="RKKB01000011">
    <property type="protein sequence ID" value="RPA27616.1"/>
    <property type="molecule type" value="Genomic_DNA"/>
</dbReference>
<sequence>MSENGAGNTEKNNVQENDEPESIEGVLERVSVNDPEAGRVLSQYIEVHTSHRGPMPSPDDLQKYSVILPELPDRMMSMAENSQTEKIKQHSKILELKSKEIEVQKLEVEQSDAAHKREIFTQQLSLILAFIVVLICIVGAFYLALNDKTAVALVIGGTTVVGIVVAFLKNKNSTKSPD</sequence>
<reference evidence="4" key="3">
    <citation type="submission" date="2018-11" db="EMBL/GenBank/DDBJ databases">
        <authorList>
            <person name="Hwang Y.J."/>
            <person name="Hwang C.Y."/>
        </authorList>
    </citation>
    <scope>NUCLEOTIDE SEQUENCE</scope>
    <source>
        <strain evidence="4">R106</strain>
    </source>
</reference>
<keyword evidence="5" id="KW-1185">Reference proteome</keyword>
<evidence type="ECO:0000256" key="2">
    <source>
        <dbReference type="SAM" id="Phobius"/>
    </source>
</evidence>
<reference evidence="3 5" key="1">
    <citation type="submission" date="2018-11" db="EMBL/GenBank/DDBJ databases">
        <title>Shewanella sp. M2.</title>
        <authorList>
            <person name="Hwang Y.J."/>
            <person name="Hwang C.Y."/>
        </authorList>
    </citation>
    <scope>NUCLEOTIDE SEQUENCE [LARGE SCALE GENOMIC DNA]</scope>
    <source>
        <strain evidence="3 5">M2</strain>
    </source>
</reference>
<feature type="transmembrane region" description="Helical" evidence="2">
    <location>
        <begin position="124"/>
        <end position="144"/>
    </location>
</feature>
<dbReference type="RefSeq" id="WP_124013607.1">
    <property type="nucleotide sequence ID" value="NZ_CP034073.1"/>
</dbReference>
<evidence type="ECO:0000313" key="3">
    <source>
        <dbReference type="EMBL" id="AZG35635.1"/>
    </source>
</evidence>
<evidence type="ECO:0000256" key="1">
    <source>
        <dbReference type="SAM" id="MobiDB-lite"/>
    </source>
</evidence>
<dbReference type="AlphaFoldDB" id="A0A3N4DQX5"/>
<dbReference type="EMBL" id="CP034073">
    <property type="protein sequence ID" value="AZG35635.1"/>
    <property type="molecule type" value="Genomic_DNA"/>
</dbReference>
<proteinExistence type="predicted"/>
<name>A0A3N4DQX5_9GAMM</name>
<feature type="compositionally biased region" description="Polar residues" evidence="1">
    <location>
        <begin position="1"/>
        <end position="15"/>
    </location>
</feature>
<dbReference type="InterPro" id="IPR019284">
    <property type="entry name" value="RP532"/>
</dbReference>
<accession>A0A3N4DQX5</accession>
<keyword evidence="2" id="KW-0472">Membrane</keyword>
<organism evidence="4 6">
    <name type="scientific">Shewanella psychromarinicola</name>
    <dbReference type="NCBI Taxonomy" id="2487742"/>
    <lineage>
        <taxon>Bacteria</taxon>
        <taxon>Pseudomonadati</taxon>
        <taxon>Pseudomonadota</taxon>
        <taxon>Gammaproteobacteria</taxon>
        <taxon>Alteromonadales</taxon>
        <taxon>Shewanellaceae</taxon>
        <taxon>Shewanella</taxon>
    </lineage>
</organism>